<dbReference type="EMBL" id="BMFD01000002">
    <property type="protein sequence ID" value="GGC29807.1"/>
    <property type="molecule type" value="Genomic_DNA"/>
</dbReference>
<dbReference type="Proteomes" id="UP000635885">
    <property type="component" value="Unassembled WGS sequence"/>
</dbReference>
<protein>
    <submittedName>
        <fullName evidence="1">Uncharacterized protein</fullName>
    </submittedName>
</protein>
<evidence type="ECO:0000313" key="1">
    <source>
        <dbReference type="EMBL" id="GGC29807.1"/>
    </source>
</evidence>
<organism evidence="1 2">
    <name type="scientific">Belliella aquatica</name>
    <dbReference type="NCBI Taxonomy" id="1323734"/>
    <lineage>
        <taxon>Bacteria</taxon>
        <taxon>Pseudomonadati</taxon>
        <taxon>Bacteroidota</taxon>
        <taxon>Cytophagia</taxon>
        <taxon>Cytophagales</taxon>
        <taxon>Cyclobacteriaceae</taxon>
        <taxon>Belliella</taxon>
    </lineage>
</organism>
<gene>
    <name evidence="1" type="ORF">GCM10010993_05910</name>
</gene>
<accession>A0ABQ1LUT6</accession>
<evidence type="ECO:0000313" key="2">
    <source>
        <dbReference type="Proteomes" id="UP000635885"/>
    </source>
</evidence>
<name>A0ABQ1LUT6_9BACT</name>
<sequence length="64" mass="7681">MEFAQKNCPTYNKAYWRKYKTDYSGIYDSYWIFIYVDFKYSNFPNDATNSHSSLVTTLWVDGKP</sequence>
<reference evidence="2" key="1">
    <citation type="journal article" date="2019" name="Int. J. Syst. Evol. Microbiol.">
        <title>The Global Catalogue of Microorganisms (GCM) 10K type strain sequencing project: providing services to taxonomists for standard genome sequencing and annotation.</title>
        <authorList>
            <consortium name="The Broad Institute Genomics Platform"/>
            <consortium name="The Broad Institute Genome Sequencing Center for Infectious Disease"/>
            <person name="Wu L."/>
            <person name="Ma J."/>
        </authorList>
    </citation>
    <scope>NUCLEOTIDE SEQUENCE [LARGE SCALE GENOMIC DNA]</scope>
    <source>
        <strain evidence="2">CGMCC 1.12479</strain>
    </source>
</reference>
<proteinExistence type="predicted"/>
<keyword evidence="2" id="KW-1185">Reference proteome</keyword>
<comment type="caution">
    <text evidence="1">The sequence shown here is derived from an EMBL/GenBank/DDBJ whole genome shotgun (WGS) entry which is preliminary data.</text>
</comment>